<keyword evidence="3" id="KW-1185">Reference proteome</keyword>
<feature type="compositionally biased region" description="Polar residues" evidence="1">
    <location>
        <begin position="41"/>
        <end position="55"/>
    </location>
</feature>
<reference evidence="2 3" key="1">
    <citation type="submission" date="2019-07" db="EMBL/GenBank/DDBJ databases">
        <title>Genomics analysis of Aphanomyces spp. identifies a new class of oomycete effector associated with host adaptation.</title>
        <authorList>
            <person name="Gaulin E."/>
        </authorList>
    </citation>
    <scope>NUCLEOTIDE SEQUENCE [LARGE SCALE GENOMIC DNA]</scope>
    <source>
        <strain evidence="2 3">ATCC 201684</strain>
    </source>
</reference>
<dbReference type="EMBL" id="VJMJ01000117">
    <property type="protein sequence ID" value="KAF0734177.1"/>
    <property type="molecule type" value="Genomic_DNA"/>
</dbReference>
<protein>
    <submittedName>
        <fullName evidence="2">Uncharacterized protein</fullName>
    </submittedName>
</protein>
<feature type="compositionally biased region" description="Basic and acidic residues" evidence="1">
    <location>
        <begin position="103"/>
        <end position="125"/>
    </location>
</feature>
<feature type="compositionally biased region" description="Acidic residues" evidence="1">
    <location>
        <begin position="150"/>
        <end position="164"/>
    </location>
</feature>
<evidence type="ECO:0000313" key="3">
    <source>
        <dbReference type="Proteomes" id="UP000481153"/>
    </source>
</evidence>
<feature type="region of interest" description="Disordered" evidence="1">
    <location>
        <begin position="1"/>
        <end position="55"/>
    </location>
</feature>
<organism evidence="2 3">
    <name type="scientific">Aphanomyces euteiches</name>
    <dbReference type="NCBI Taxonomy" id="100861"/>
    <lineage>
        <taxon>Eukaryota</taxon>
        <taxon>Sar</taxon>
        <taxon>Stramenopiles</taxon>
        <taxon>Oomycota</taxon>
        <taxon>Saprolegniomycetes</taxon>
        <taxon>Saprolegniales</taxon>
        <taxon>Verrucalvaceae</taxon>
        <taxon>Aphanomyces</taxon>
    </lineage>
</organism>
<feature type="compositionally biased region" description="Polar residues" evidence="1">
    <location>
        <begin position="1"/>
        <end position="11"/>
    </location>
</feature>
<accession>A0A6G0X2T3</accession>
<name>A0A6G0X2T3_9STRA</name>
<sequence length="301" mass="32323">MSPTATITRASSAKLGKQKAQAGGQNREIENESNEAEPSDVSKTTTKNAASQSEMESAIVQDVLQEVGMNIDESVRSLIANRLAQFQLEKLNKTSNPPKRTKGPKDKKHDNSSKKKNDVKQKDSNKGTASGVVAVRRSKRLNGGRHPSDPGDDGPDDLPDESSGDETYSLMTSDGDGINASADGGGSSPDDDSNYGDHGDGSNGSDFESQSSGGSNDVVEVKASFTNPFKIAPFDGKDWTTYREDIRAVAERQGVWNIMCGKEMTPNKSLKPKKYGDFQKRAAIANELLITSLDKSSKVTM</sequence>
<gene>
    <name evidence="2" type="ORF">Ae201684_009044</name>
</gene>
<dbReference type="AlphaFoldDB" id="A0A6G0X2T3"/>
<evidence type="ECO:0000313" key="2">
    <source>
        <dbReference type="EMBL" id="KAF0734177.1"/>
    </source>
</evidence>
<feature type="compositionally biased region" description="Polar residues" evidence="1">
    <location>
        <begin position="203"/>
        <end position="215"/>
    </location>
</feature>
<comment type="caution">
    <text evidence="2">The sequence shown here is derived from an EMBL/GenBank/DDBJ whole genome shotgun (WGS) entry which is preliminary data.</text>
</comment>
<dbReference type="Proteomes" id="UP000481153">
    <property type="component" value="Unassembled WGS sequence"/>
</dbReference>
<feature type="region of interest" description="Disordered" evidence="1">
    <location>
        <begin position="88"/>
        <end position="219"/>
    </location>
</feature>
<dbReference type="VEuPathDB" id="FungiDB:AeMF1_013311"/>
<evidence type="ECO:0000256" key="1">
    <source>
        <dbReference type="SAM" id="MobiDB-lite"/>
    </source>
</evidence>
<proteinExistence type="predicted"/>